<dbReference type="Proteomes" id="UP000599109">
    <property type="component" value="Unassembled WGS sequence"/>
</dbReference>
<name>A0A936YUF2_9BURK</name>
<sequence length="129" mass="14115">MTTCNAEALKGQDSNKFVSTCLSDGRKHQNHVMKSCYAAAEHKKVTEREKFMAECLKNWDSSLNLACCMGFMRLSGGPLPSSPSIAVAPSGRDLGGVHDPHSAITGRVPHPTVDLKALECIRNGCWRKW</sequence>
<dbReference type="InterPro" id="IPR011690">
    <property type="entry name" value="P_starv_induced_PsiF"/>
</dbReference>
<dbReference type="EMBL" id="JAEQNE010000001">
    <property type="protein sequence ID" value="MBL0390215.1"/>
    <property type="molecule type" value="Genomic_DNA"/>
</dbReference>
<gene>
    <name evidence="1" type="ORF">JJ685_03590</name>
</gene>
<dbReference type="AlphaFoldDB" id="A0A936YUF2"/>
<dbReference type="Pfam" id="PF07769">
    <property type="entry name" value="PsiF_repeat"/>
    <property type="match status" value="1"/>
</dbReference>
<protein>
    <submittedName>
        <fullName evidence="1">Uncharacterized protein</fullName>
    </submittedName>
</protein>
<accession>A0A936YUF2</accession>
<reference evidence="1 2" key="1">
    <citation type="journal article" date="2017" name="Int. J. Syst. Evol. Microbiol.">
        <title>Ramlibacter monticola sp. nov., isolated from forest soil.</title>
        <authorList>
            <person name="Chaudhary D.K."/>
            <person name="Kim J."/>
        </authorList>
    </citation>
    <scope>NUCLEOTIDE SEQUENCE [LARGE SCALE GENOMIC DNA]</scope>
    <source>
        <strain evidence="1 2">KACC 19175</strain>
    </source>
</reference>
<evidence type="ECO:0000313" key="1">
    <source>
        <dbReference type="EMBL" id="MBL0390215.1"/>
    </source>
</evidence>
<evidence type="ECO:0000313" key="2">
    <source>
        <dbReference type="Proteomes" id="UP000599109"/>
    </source>
</evidence>
<proteinExistence type="predicted"/>
<organism evidence="1 2">
    <name type="scientific">Ramlibacter monticola</name>
    <dbReference type="NCBI Taxonomy" id="1926872"/>
    <lineage>
        <taxon>Bacteria</taxon>
        <taxon>Pseudomonadati</taxon>
        <taxon>Pseudomonadota</taxon>
        <taxon>Betaproteobacteria</taxon>
        <taxon>Burkholderiales</taxon>
        <taxon>Comamonadaceae</taxon>
        <taxon>Ramlibacter</taxon>
    </lineage>
</organism>
<comment type="caution">
    <text evidence="1">The sequence shown here is derived from an EMBL/GenBank/DDBJ whole genome shotgun (WGS) entry which is preliminary data.</text>
</comment>
<keyword evidence="2" id="KW-1185">Reference proteome</keyword>